<dbReference type="SMART" id="SM00770">
    <property type="entry name" value="Zn_dep_PLPC"/>
    <property type="match status" value="1"/>
</dbReference>
<evidence type="ECO:0000313" key="10">
    <source>
        <dbReference type="EMBL" id="MCX7571532.1"/>
    </source>
</evidence>
<dbReference type="Gene3D" id="2.80.10.50">
    <property type="match status" value="1"/>
</dbReference>
<evidence type="ECO:0000256" key="1">
    <source>
        <dbReference type="ARBA" id="ARBA00012018"/>
    </source>
</evidence>
<sequence length="470" mass="52359">MKKPISIIAWTAALGLTAAVAPATESPTAHAWGADAPHDPEHSTHLWIADNAIEIMARNTDGTVKANEVGYLNDPQYRNQFEQGLYDADYLDPFNNGGYTFGGWKSHFYDPDTKENYYGETSPTALTEGSKYFKYAGEYFQKGNYDKAFYFLGVAAHYFTDSTQPMHSSNFTALDSPTGFHSDYEEYAQTIHDRALVTDANGHYNSAITTPESWVHAAAVNSKAKFATIGNSTVYSYYNAGNTAAWQQAVTPGTLSSLDAAQRQTAGFLHLWFKTYVGDTPVKTPKDNGVLLDSKGDTLQAGKPYYLVPSSYPKRGLTFEVYNNWDYVLQSAAQADAYVHGTPVVLHKEGDVNDPNIYHGSDASISMTASNWSSYNYFTTYKKNSYYPYQDSRGVPVYMDVQDHRDVYRLTRTAAGSSSLNLNTGKYLNSISPLQQELYLGWLAISTKNWSYLTTNHQSSEAIWQFVPVQ</sequence>
<dbReference type="EC" id="3.1.4.3" evidence="1"/>
<comment type="caution">
    <text evidence="10">The sequence shown here is derived from an EMBL/GenBank/DDBJ whole genome shotgun (WGS) entry which is preliminary data.</text>
</comment>
<evidence type="ECO:0000256" key="5">
    <source>
        <dbReference type="ARBA" id="ARBA00022801"/>
    </source>
</evidence>
<evidence type="ECO:0000256" key="4">
    <source>
        <dbReference type="ARBA" id="ARBA00022729"/>
    </source>
</evidence>
<evidence type="ECO:0000256" key="3">
    <source>
        <dbReference type="ARBA" id="ARBA00022723"/>
    </source>
</evidence>
<evidence type="ECO:0000259" key="9">
    <source>
        <dbReference type="PROSITE" id="PS51346"/>
    </source>
</evidence>
<evidence type="ECO:0000256" key="7">
    <source>
        <dbReference type="ARBA" id="ARBA00031285"/>
    </source>
</evidence>
<dbReference type="RefSeq" id="WP_267152780.1">
    <property type="nucleotide sequence ID" value="NZ_JAPMLT010000011.1"/>
</dbReference>
<keyword evidence="4 8" id="KW-0732">Signal</keyword>
<keyword evidence="11" id="KW-1185">Reference proteome</keyword>
<feature type="signal peptide" evidence="8">
    <location>
        <begin position="1"/>
        <end position="31"/>
    </location>
</feature>
<proteinExistence type="predicted"/>
<dbReference type="InterPro" id="IPR011065">
    <property type="entry name" value="Kunitz_inhibitor_STI-like_sf"/>
</dbReference>
<feature type="chain" id="PRO_5046742772" description="Phospholipase C" evidence="8">
    <location>
        <begin position="32"/>
        <end position="470"/>
    </location>
</feature>
<keyword evidence="5" id="KW-0378">Hydrolase</keyword>
<keyword evidence="3" id="KW-0479">Metal-binding</keyword>
<dbReference type="Pfam" id="PF00882">
    <property type="entry name" value="Zn_dep_PLPC"/>
    <property type="match status" value="1"/>
</dbReference>
<protein>
    <recommendedName>
        <fullName evidence="2">Phospholipase C</fullName>
        <ecNumber evidence="1">3.1.4.3</ecNumber>
    </recommendedName>
    <alternativeName>
        <fullName evidence="7">Phosphatidylcholine cholinephosphohydrolase</fullName>
    </alternativeName>
</protein>
<dbReference type="InterPro" id="IPR029002">
    <property type="entry name" value="PLPC/GPLD1"/>
</dbReference>
<organism evidence="10 11">
    <name type="scientific">Tumebacillus lacus</name>
    <dbReference type="NCBI Taxonomy" id="2995335"/>
    <lineage>
        <taxon>Bacteria</taxon>
        <taxon>Bacillati</taxon>
        <taxon>Bacillota</taxon>
        <taxon>Bacilli</taxon>
        <taxon>Bacillales</taxon>
        <taxon>Alicyclobacillaceae</taxon>
        <taxon>Tumebacillus</taxon>
    </lineage>
</organism>
<evidence type="ECO:0000256" key="6">
    <source>
        <dbReference type="ARBA" id="ARBA00022833"/>
    </source>
</evidence>
<gene>
    <name evidence="10" type="ORF">OS242_16405</name>
</gene>
<dbReference type="SUPFAM" id="SSF50386">
    <property type="entry name" value="STI-like"/>
    <property type="match status" value="1"/>
</dbReference>
<evidence type="ECO:0000256" key="8">
    <source>
        <dbReference type="SAM" id="SignalP"/>
    </source>
</evidence>
<feature type="domain" description="Zn-dependent PLC" evidence="9">
    <location>
        <begin position="29"/>
        <end position="283"/>
    </location>
</feature>
<dbReference type="PRINTS" id="PR00479">
    <property type="entry name" value="PRPHPHLPASEC"/>
</dbReference>
<keyword evidence="6" id="KW-0862">Zinc</keyword>
<dbReference type="Proteomes" id="UP001208017">
    <property type="component" value="Unassembled WGS sequence"/>
</dbReference>
<accession>A0ABT3X3R6</accession>
<name>A0ABT3X3R6_9BACL</name>
<evidence type="ECO:0000313" key="11">
    <source>
        <dbReference type="Proteomes" id="UP001208017"/>
    </source>
</evidence>
<dbReference type="EMBL" id="JAPMLT010000011">
    <property type="protein sequence ID" value="MCX7571532.1"/>
    <property type="molecule type" value="Genomic_DNA"/>
</dbReference>
<dbReference type="SUPFAM" id="SSF48537">
    <property type="entry name" value="Phospholipase C/P1 nuclease"/>
    <property type="match status" value="1"/>
</dbReference>
<dbReference type="InterPro" id="IPR008947">
    <property type="entry name" value="PLipase_C/P1_nuclease_dom_sf"/>
</dbReference>
<reference evidence="10 11" key="1">
    <citation type="submission" date="2022-11" db="EMBL/GenBank/DDBJ databases">
        <title>Study of microbial diversity in lake waters.</title>
        <authorList>
            <person name="Zhang J."/>
        </authorList>
    </citation>
    <scope>NUCLEOTIDE SEQUENCE [LARGE SCALE GENOMIC DNA]</scope>
    <source>
        <strain evidence="10 11">DT12</strain>
    </source>
</reference>
<dbReference type="PROSITE" id="PS51346">
    <property type="entry name" value="PROKAR_ZN_DEPEND_PLPC_2"/>
    <property type="match status" value="1"/>
</dbReference>
<dbReference type="InterPro" id="IPR001531">
    <property type="entry name" value="Zn_PLipaseC"/>
</dbReference>
<evidence type="ECO:0000256" key="2">
    <source>
        <dbReference type="ARBA" id="ARBA00018391"/>
    </source>
</evidence>
<dbReference type="Gene3D" id="1.10.575.10">
    <property type="entry name" value="P1 Nuclease"/>
    <property type="match status" value="1"/>
</dbReference>
<dbReference type="CDD" id="cd11009">
    <property type="entry name" value="Zn_dep_PLPC"/>
    <property type="match status" value="1"/>
</dbReference>